<feature type="coiled-coil region" evidence="1">
    <location>
        <begin position="539"/>
        <end position="573"/>
    </location>
</feature>
<reference evidence="4" key="1">
    <citation type="journal article" date="2014" name="Genome Announc.">
        <title>Draft genome sequence of Colletotrichum sublineola, a destructive pathogen of cultivated sorghum.</title>
        <authorList>
            <person name="Baroncelli R."/>
            <person name="Sanz-Martin J.M."/>
            <person name="Rech G.E."/>
            <person name="Sukno S.A."/>
            <person name="Thon M.R."/>
        </authorList>
    </citation>
    <scope>NUCLEOTIDE SEQUENCE [LARGE SCALE GENOMIC DNA]</scope>
    <source>
        <strain evidence="4">TX430BB</strain>
    </source>
</reference>
<proteinExistence type="predicted"/>
<dbReference type="Proteomes" id="UP000027238">
    <property type="component" value="Unassembled WGS sequence"/>
</dbReference>
<accession>A0A066XGY3</accession>
<evidence type="ECO:0000256" key="1">
    <source>
        <dbReference type="SAM" id="Coils"/>
    </source>
</evidence>
<sequence>MSEILPKMTAKSWKLWAKKQIDPAFFATRPYMSNTHSFDEELGVYLTFAGKAVTRRLNNVVWDDETQAPAEKTKQQIYVSMVAGPSRIQTHHAPSAAELESLRIINGLVLPSDIVDLLTQTGWDSFKCCNPYLEPQDRKLQPILRDCTSPLYSAHPFHISSNLEPLHCPQTSTSASSFICLPSQTSMTPRPKQVAAVIPKPIIPYSSPVASPPTTVTKPISLASQPVHLQQMSAKTVSSQSEPATVRPPNTSAITQKSAPHAISQSVMASSSKSATKAPPKTSRRTSAKTLIGWKRWAKKQKNTAYSEPSFRASSKAVDDYFGSLSWDGEGKKPADICLQLPYRQLVDQWESFKNRGSPLPASMLEAVRIMNSLVIPAEVVNMLAEAGWDAAKCCNPKLSREEKRLGAEPAELKRSIEDEDESSSQAKKQKTTVTVSHQKRFKAKNSAIEIPVPTDQNSPESSLVIPEVLVKTEEELPMPAIPRSTSSLHVYNAPGEKSENGHLSNYSYQGSNGILRQPSVVPNTSDNVSNSLTVTARLREHSENIEDHSNQLRKYTKKLRRQKSALAQLRHDNQALRECLQEALLPLAQVVNALRKSNKDDKRAFKSVKKRAERGLKEFKSAAKDTEALRQSFEHLRCIIGTAESRHGGKNHSRGQED</sequence>
<feature type="compositionally biased region" description="Polar residues" evidence="2">
    <location>
        <begin position="233"/>
        <end position="268"/>
    </location>
</feature>
<protein>
    <submittedName>
        <fullName evidence="3">Uncharacterized protein</fullName>
    </submittedName>
</protein>
<feature type="compositionally biased region" description="Low complexity" evidence="2">
    <location>
        <begin position="269"/>
        <end position="281"/>
    </location>
</feature>
<feature type="region of interest" description="Disordered" evidence="2">
    <location>
        <begin position="403"/>
        <end position="439"/>
    </location>
</feature>
<feature type="compositionally biased region" description="Polar residues" evidence="2">
    <location>
        <begin position="424"/>
        <end position="437"/>
    </location>
</feature>
<dbReference type="eggNOG" id="ENOG502R9NC">
    <property type="taxonomic scope" value="Eukaryota"/>
</dbReference>
<dbReference type="OrthoDB" id="4843147at2759"/>
<keyword evidence="1" id="KW-0175">Coiled coil</keyword>
<comment type="caution">
    <text evidence="3">The sequence shown here is derived from an EMBL/GenBank/DDBJ whole genome shotgun (WGS) entry which is preliminary data.</text>
</comment>
<evidence type="ECO:0000256" key="2">
    <source>
        <dbReference type="SAM" id="MobiDB-lite"/>
    </source>
</evidence>
<dbReference type="HOGENOM" id="CLU_416185_0_0_1"/>
<keyword evidence="4" id="KW-1185">Reference proteome</keyword>
<name>A0A066XGY3_COLSU</name>
<feature type="region of interest" description="Disordered" evidence="2">
    <location>
        <begin position="233"/>
        <end position="288"/>
    </location>
</feature>
<evidence type="ECO:0000313" key="4">
    <source>
        <dbReference type="Proteomes" id="UP000027238"/>
    </source>
</evidence>
<evidence type="ECO:0000313" key="3">
    <source>
        <dbReference type="EMBL" id="KDN65260.1"/>
    </source>
</evidence>
<feature type="compositionally biased region" description="Basic and acidic residues" evidence="2">
    <location>
        <begin position="403"/>
        <end position="417"/>
    </location>
</feature>
<dbReference type="EMBL" id="JMSE01001051">
    <property type="protein sequence ID" value="KDN65260.1"/>
    <property type="molecule type" value="Genomic_DNA"/>
</dbReference>
<organism evidence="3 4">
    <name type="scientific">Colletotrichum sublineola</name>
    <name type="common">Sorghum anthracnose fungus</name>
    <dbReference type="NCBI Taxonomy" id="1173701"/>
    <lineage>
        <taxon>Eukaryota</taxon>
        <taxon>Fungi</taxon>
        <taxon>Dikarya</taxon>
        <taxon>Ascomycota</taxon>
        <taxon>Pezizomycotina</taxon>
        <taxon>Sordariomycetes</taxon>
        <taxon>Hypocreomycetidae</taxon>
        <taxon>Glomerellales</taxon>
        <taxon>Glomerellaceae</taxon>
        <taxon>Colletotrichum</taxon>
        <taxon>Colletotrichum graminicola species complex</taxon>
    </lineage>
</organism>
<gene>
    <name evidence="3" type="ORF">CSUB01_02061</name>
</gene>
<dbReference type="AlphaFoldDB" id="A0A066XGY3"/>